<name>A0ABW5LX29_9FLAO</name>
<dbReference type="Gene3D" id="1.10.287.70">
    <property type="match status" value="1"/>
</dbReference>
<protein>
    <submittedName>
        <fullName evidence="3">Ion channel</fullName>
    </submittedName>
</protein>
<feature type="transmembrane region" description="Helical" evidence="1">
    <location>
        <begin position="118"/>
        <end position="138"/>
    </location>
</feature>
<keyword evidence="1" id="KW-0812">Transmembrane</keyword>
<evidence type="ECO:0000313" key="3">
    <source>
        <dbReference type="EMBL" id="MFD2568529.1"/>
    </source>
</evidence>
<dbReference type="SUPFAM" id="SSF81324">
    <property type="entry name" value="Voltage-gated potassium channels"/>
    <property type="match status" value="1"/>
</dbReference>
<keyword evidence="4" id="KW-1185">Reference proteome</keyword>
<feature type="domain" description="Potassium channel" evidence="2">
    <location>
        <begin position="140"/>
        <end position="215"/>
    </location>
</feature>
<dbReference type="EMBL" id="JBHULH010000011">
    <property type="protein sequence ID" value="MFD2568529.1"/>
    <property type="molecule type" value="Genomic_DNA"/>
</dbReference>
<feature type="transmembrane region" description="Helical" evidence="1">
    <location>
        <begin position="35"/>
        <end position="52"/>
    </location>
</feature>
<evidence type="ECO:0000256" key="1">
    <source>
        <dbReference type="SAM" id="Phobius"/>
    </source>
</evidence>
<feature type="transmembrane region" description="Helical" evidence="1">
    <location>
        <begin position="192"/>
        <end position="212"/>
    </location>
</feature>
<comment type="caution">
    <text evidence="3">The sequence shown here is derived from an EMBL/GenBank/DDBJ whole genome shotgun (WGS) entry which is preliminary data.</text>
</comment>
<keyword evidence="1" id="KW-0472">Membrane</keyword>
<feature type="transmembrane region" description="Helical" evidence="1">
    <location>
        <begin position="166"/>
        <end position="185"/>
    </location>
</feature>
<dbReference type="RefSeq" id="WP_379667235.1">
    <property type="nucleotide sequence ID" value="NZ_JBHULH010000011.1"/>
</dbReference>
<feature type="transmembrane region" description="Helical" evidence="1">
    <location>
        <begin position="87"/>
        <end position="106"/>
    </location>
</feature>
<proteinExistence type="predicted"/>
<dbReference type="Pfam" id="PF07885">
    <property type="entry name" value="Ion_trans_2"/>
    <property type="match status" value="1"/>
</dbReference>
<evidence type="ECO:0000313" key="4">
    <source>
        <dbReference type="Proteomes" id="UP001597508"/>
    </source>
</evidence>
<reference evidence="4" key="1">
    <citation type="journal article" date="2019" name="Int. J. Syst. Evol. Microbiol.">
        <title>The Global Catalogue of Microorganisms (GCM) 10K type strain sequencing project: providing services to taxonomists for standard genome sequencing and annotation.</title>
        <authorList>
            <consortium name="The Broad Institute Genomics Platform"/>
            <consortium name="The Broad Institute Genome Sequencing Center for Infectious Disease"/>
            <person name="Wu L."/>
            <person name="Ma J."/>
        </authorList>
    </citation>
    <scope>NUCLEOTIDE SEQUENCE [LARGE SCALE GENOMIC DNA]</scope>
    <source>
        <strain evidence="4">KCTC 52127</strain>
    </source>
</reference>
<organism evidence="3 4">
    <name type="scientific">Pseudotenacibaculum haliotis</name>
    <dbReference type="NCBI Taxonomy" id="1862138"/>
    <lineage>
        <taxon>Bacteria</taxon>
        <taxon>Pseudomonadati</taxon>
        <taxon>Bacteroidota</taxon>
        <taxon>Flavobacteriia</taxon>
        <taxon>Flavobacteriales</taxon>
        <taxon>Flavobacteriaceae</taxon>
        <taxon>Pseudotenacibaculum</taxon>
    </lineage>
</organism>
<dbReference type="InterPro" id="IPR013099">
    <property type="entry name" value="K_chnl_dom"/>
</dbReference>
<feature type="transmembrane region" description="Helical" evidence="1">
    <location>
        <begin position="12"/>
        <end position="29"/>
    </location>
</feature>
<accession>A0ABW5LX29</accession>
<evidence type="ECO:0000259" key="2">
    <source>
        <dbReference type="Pfam" id="PF07885"/>
    </source>
</evidence>
<dbReference type="Proteomes" id="UP001597508">
    <property type="component" value="Unassembled WGS sequence"/>
</dbReference>
<keyword evidence="1" id="KW-1133">Transmembrane helix</keyword>
<feature type="transmembrane region" description="Helical" evidence="1">
    <location>
        <begin position="57"/>
        <end position="75"/>
    </location>
</feature>
<gene>
    <name evidence="3" type="ORF">ACFSRZ_14220</name>
</gene>
<sequence>MIKKLFKYRFLIFFTSQLSILFGSLIFPPSFFEEVLVPILFLINIASGILMISKTKVLFWLYSSLFIISLVVYGLDIVQRNDVESNFGIRLVVYFIFYASVSISIIRQVWRAKRVNRNVIVGLMSGYISLGFIAFFMFSSIELYQPGSFAGITEQGFDLANKLDSLLYYAYITMLTIGYGDIVPIAPIAQKAAILVGLMGQFYTVIITAVVVEKYIKHSSKD</sequence>